<feature type="domain" description="UvrD-like helicase C-terminal" evidence="12">
    <location>
        <begin position="348"/>
        <end position="613"/>
    </location>
</feature>
<dbReference type="Proteomes" id="UP001189757">
    <property type="component" value="Unassembled WGS sequence"/>
</dbReference>
<dbReference type="CDD" id="cd17932">
    <property type="entry name" value="DEXQc_UvrD"/>
    <property type="match status" value="1"/>
</dbReference>
<dbReference type="EC" id="5.6.2.4" evidence="8"/>
<comment type="catalytic activity">
    <reaction evidence="7">
        <text>Couples ATP hydrolysis with the unwinding of duplex DNA by translocating in the 3'-5' direction.</text>
        <dbReference type="EC" id="5.6.2.4"/>
    </reaction>
</comment>
<dbReference type="Pfam" id="PF00580">
    <property type="entry name" value="UvrD-helicase"/>
    <property type="match status" value="1"/>
</dbReference>
<evidence type="ECO:0000256" key="4">
    <source>
        <dbReference type="ARBA" id="ARBA00022806"/>
    </source>
</evidence>
<dbReference type="Gene3D" id="1.10.486.10">
    <property type="entry name" value="PCRA, domain 4"/>
    <property type="match status" value="1"/>
</dbReference>
<dbReference type="GO" id="GO:0003678">
    <property type="term" value="F:DNA helicase activity"/>
    <property type="evidence" value="ECO:0007669"/>
    <property type="project" value="UniProtKB-EC"/>
</dbReference>
<evidence type="ECO:0000256" key="5">
    <source>
        <dbReference type="ARBA" id="ARBA00022840"/>
    </source>
</evidence>
<comment type="similarity">
    <text evidence="1">Belongs to the helicase family. UvrD subfamily.</text>
</comment>
<proteinExistence type="inferred from homology"/>
<evidence type="ECO:0000259" key="11">
    <source>
        <dbReference type="PROSITE" id="PS51198"/>
    </source>
</evidence>
<gene>
    <name evidence="13" type="primary">pcrA_2</name>
    <name evidence="13" type="ORF">LMG18101_05015</name>
</gene>
<reference evidence="13 14" key="1">
    <citation type="submission" date="2023-07" db="EMBL/GenBank/DDBJ databases">
        <authorList>
            <person name="Peeters C."/>
        </authorList>
    </citation>
    <scope>NUCLEOTIDE SEQUENCE [LARGE SCALE GENOMIC DNA]</scope>
    <source>
        <strain evidence="13 14">LMG 18101</strain>
    </source>
</reference>
<dbReference type="PROSITE" id="PS51217">
    <property type="entry name" value="UVRD_HELICASE_CTER"/>
    <property type="match status" value="1"/>
</dbReference>
<protein>
    <recommendedName>
        <fullName evidence="8">DNA 3'-5' helicase</fullName>
        <ecNumber evidence="8">5.6.2.4</ecNumber>
    </recommendedName>
</protein>
<dbReference type="PANTHER" id="PTHR11070:SF3">
    <property type="entry name" value="DNA 3'-5' HELICASE"/>
    <property type="match status" value="1"/>
</dbReference>
<keyword evidence="5 10" id="KW-0067">ATP-binding</keyword>
<comment type="caution">
    <text evidence="13">The sequence shown here is derived from an EMBL/GenBank/DDBJ whole genome shotgun (WGS) entry which is preliminary data.</text>
</comment>
<dbReference type="Gene3D" id="1.10.10.160">
    <property type="match status" value="1"/>
</dbReference>
<dbReference type="SUPFAM" id="SSF52540">
    <property type="entry name" value="P-loop containing nucleoside triphosphate hydrolases"/>
    <property type="match status" value="1"/>
</dbReference>
<evidence type="ECO:0000256" key="2">
    <source>
        <dbReference type="ARBA" id="ARBA00022741"/>
    </source>
</evidence>
<dbReference type="InterPro" id="IPR027417">
    <property type="entry name" value="P-loop_NTPase"/>
</dbReference>
<evidence type="ECO:0000256" key="3">
    <source>
        <dbReference type="ARBA" id="ARBA00022801"/>
    </source>
</evidence>
<comment type="catalytic activity">
    <reaction evidence="9">
        <text>ATP + H2O = ADP + phosphate + H(+)</text>
        <dbReference type="Rhea" id="RHEA:13065"/>
        <dbReference type="ChEBI" id="CHEBI:15377"/>
        <dbReference type="ChEBI" id="CHEBI:15378"/>
        <dbReference type="ChEBI" id="CHEBI:30616"/>
        <dbReference type="ChEBI" id="CHEBI:43474"/>
        <dbReference type="ChEBI" id="CHEBI:456216"/>
        <dbReference type="EC" id="5.6.2.4"/>
    </reaction>
</comment>
<keyword evidence="6" id="KW-0413">Isomerase</keyword>
<name>A0ABM9KBB0_9RALS</name>
<dbReference type="PROSITE" id="PS51198">
    <property type="entry name" value="UVRD_HELICASE_ATP_BIND"/>
    <property type="match status" value="1"/>
</dbReference>
<keyword evidence="4 10" id="KW-0347">Helicase</keyword>
<dbReference type="InterPro" id="IPR000212">
    <property type="entry name" value="DNA_helicase_UvrD/REP"/>
</dbReference>
<sequence length="731" mass="81079">MDTPHIHTVIFCDAPAVLSASPTPDTANGSVTPGYLAQLNDQQRQAVEFGISGADAAATGPLLVLAGAGSGKTHTLGWRVAHLVANEADPQRILLLTFSRRAASELSNRAGHLLARAMQGERGASALNAAGTSYQTTLPWAGTFHGIGARLLREYAERIGLAPDFTIHDRSDSADLLNVVRHELSLSTKERRFPLKQTCLAIYSRAINAESPLNAVLKHHFPWCAMWEAQLRTLFDGYVEAKQAQHVLDYDDLLLYWHAMVSDAELAAEIGTRFDHILVDEYQDTNRLQSSILRALRPDGRGVTVVGDDAQSIYAFRAATVRNILDFPRHFTRPAHTVLLERNYRSTQPILDASNGVMRFATERFAKTLWTDRASTHRPRLISVRDEAEQARCVAEQVLHQREGGLALKSQAVLFRTASHSAPLEIELTRRNIPFVKYGGLKFLEASHVKDVLSVLRWAENPRNRIAGFRVIQLLPGAGPATAARVLDAMAEAVDPIAALLAYEPPARLAGDWAALMTLMQLLRMPKDSLAWASELEAVGIWYTPHMERLHDDAAVRQGDLDQLARMAATYATRERFLTEMTLDPPELTSDESGAPYRDEDYLILSTIHSSKGQEWKAVYVLNAVDGCMPADLGAGSHEELEEERRLLYVAMTRAREHLDILVPQRFYVTQQTPNGDRHIYASRTRFIPPALLPLFEACAWPPPEPGADPAAEARAAAKVDLSKKMRGYWK</sequence>
<keyword evidence="2 10" id="KW-0547">Nucleotide-binding</keyword>
<evidence type="ECO:0000256" key="6">
    <source>
        <dbReference type="ARBA" id="ARBA00023235"/>
    </source>
</evidence>
<dbReference type="Pfam" id="PF13361">
    <property type="entry name" value="UvrD_C"/>
    <property type="match status" value="2"/>
</dbReference>
<dbReference type="Gene3D" id="3.40.50.300">
    <property type="entry name" value="P-loop containing nucleotide triphosphate hydrolases"/>
    <property type="match status" value="2"/>
</dbReference>
<dbReference type="InterPro" id="IPR013986">
    <property type="entry name" value="DExx_box_DNA_helicase_dom_sf"/>
</dbReference>
<keyword evidence="3 10" id="KW-0378">Hydrolase</keyword>
<feature type="binding site" evidence="10">
    <location>
        <begin position="66"/>
        <end position="73"/>
    </location>
    <ligand>
        <name>ATP</name>
        <dbReference type="ChEBI" id="CHEBI:30616"/>
    </ligand>
</feature>
<evidence type="ECO:0000256" key="8">
    <source>
        <dbReference type="ARBA" id="ARBA00034808"/>
    </source>
</evidence>
<dbReference type="EMBL" id="CATZLL010000023">
    <property type="protein sequence ID" value="CAJ0822459.1"/>
    <property type="molecule type" value="Genomic_DNA"/>
</dbReference>
<evidence type="ECO:0000259" key="12">
    <source>
        <dbReference type="PROSITE" id="PS51217"/>
    </source>
</evidence>
<evidence type="ECO:0000313" key="13">
    <source>
        <dbReference type="EMBL" id="CAJ0822459.1"/>
    </source>
</evidence>
<keyword evidence="14" id="KW-1185">Reference proteome</keyword>
<feature type="domain" description="UvrD-like helicase ATP-binding" evidence="11">
    <location>
        <begin position="45"/>
        <end position="347"/>
    </location>
</feature>
<dbReference type="InterPro" id="IPR014017">
    <property type="entry name" value="DNA_helicase_UvrD-like_C"/>
</dbReference>
<evidence type="ECO:0000313" key="14">
    <source>
        <dbReference type="Proteomes" id="UP001189757"/>
    </source>
</evidence>
<organism evidence="13 14">
    <name type="scientific">Ralstonia flaminis</name>
    <dbReference type="NCBI Taxonomy" id="3058597"/>
    <lineage>
        <taxon>Bacteria</taxon>
        <taxon>Pseudomonadati</taxon>
        <taxon>Pseudomonadota</taxon>
        <taxon>Betaproteobacteria</taxon>
        <taxon>Burkholderiales</taxon>
        <taxon>Burkholderiaceae</taxon>
        <taxon>Ralstonia</taxon>
    </lineage>
</organism>
<dbReference type="PANTHER" id="PTHR11070">
    <property type="entry name" value="UVRD / RECB / PCRA DNA HELICASE FAMILY MEMBER"/>
    <property type="match status" value="1"/>
</dbReference>
<evidence type="ECO:0000256" key="7">
    <source>
        <dbReference type="ARBA" id="ARBA00034617"/>
    </source>
</evidence>
<evidence type="ECO:0000256" key="10">
    <source>
        <dbReference type="PROSITE-ProRule" id="PRU00560"/>
    </source>
</evidence>
<evidence type="ECO:0000256" key="1">
    <source>
        <dbReference type="ARBA" id="ARBA00009922"/>
    </source>
</evidence>
<dbReference type="GO" id="GO:0016787">
    <property type="term" value="F:hydrolase activity"/>
    <property type="evidence" value="ECO:0007669"/>
    <property type="project" value="UniProtKB-KW"/>
</dbReference>
<dbReference type="InterPro" id="IPR014016">
    <property type="entry name" value="UvrD-like_ATP-bd"/>
</dbReference>
<accession>A0ABM9KBB0</accession>
<evidence type="ECO:0000256" key="9">
    <source>
        <dbReference type="ARBA" id="ARBA00048988"/>
    </source>
</evidence>